<feature type="domain" description="4Fe-4S ferredoxin-type" evidence="11">
    <location>
        <begin position="534"/>
        <end position="565"/>
    </location>
</feature>
<keyword evidence="9" id="KW-0411">Iron-sulfur</keyword>
<reference evidence="14" key="1">
    <citation type="journal article" date="2019" name="Int. J. Syst. Evol. Microbiol.">
        <title>The Global Catalogue of Microorganisms (GCM) 10K type strain sequencing project: providing services to taxonomists for standard genome sequencing and annotation.</title>
        <authorList>
            <consortium name="The Broad Institute Genomics Platform"/>
            <consortium name="The Broad Institute Genome Sequencing Center for Infectious Disease"/>
            <person name="Wu L."/>
            <person name="Ma J."/>
        </authorList>
    </citation>
    <scope>NUCLEOTIDE SEQUENCE [LARGE SCALE GENOMIC DNA]</scope>
    <source>
        <strain evidence="14">KCTC 23299</strain>
    </source>
</reference>
<dbReference type="PROSITE" id="PS51379">
    <property type="entry name" value="4FE4S_FER_2"/>
    <property type="match status" value="1"/>
</dbReference>
<evidence type="ECO:0000256" key="1">
    <source>
        <dbReference type="ARBA" id="ARBA00001974"/>
    </source>
</evidence>
<dbReference type="InterPro" id="IPR004017">
    <property type="entry name" value="Cys_rich_dom"/>
</dbReference>
<dbReference type="PROSITE" id="PS00198">
    <property type="entry name" value="4FE4S_FER_1"/>
    <property type="match status" value="1"/>
</dbReference>
<dbReference type="SUPFAM" id="SSF55103">
    <property type="entry name" value="FAD-linked oxidases, C-terminal domain"/>
    <property type="match status" value="1"/>
</dbReference>
<dbReference type="Gene3D" id="3.30.43.10">
    <property type="entry name" value="Uridine Diphospho-n-acetylenolpyruvylglucosamine Reductase, domain 2"/>
    <property type="match status" value="1"/>
</dbReference>
<dbReference type="Gene3D" id="1.10.1060.10">
    <property type="entry name" value="Alpha-helical ferredoxin"/>
    <property type="match status" value="1"/>
</dbReference>
<organism evidence="13 14">
    <name type="scientific">Terrimonas rubra</name>
    <dbReference type="NCBI Taxonomy" id="1035890"/>
    <lineage>
        <taxon>Bacteria</taxon>
        <taxon>Pseudomonadati</taxon>
        <taxon>Bacteroidota</taxon>
        <taxon>Chitinophagia</taxon>
        <taxon>Chitinophagales</taxon>
        <taxon>Chitinophagaceae</taxon>
        <taxon>Terrimonas</taxon>
    </lineage>
</organism>
<evidence type="ECO:0000256" key="8">
    <source>
        <dbReference type="ARBA" id="ARBA00023004"/>
    </source>
</evidence>
<dbReference type="PROSITE" id="PS51387">
    <property type="entry name" value="FAD_PCMH"/>
    <property type="match status" value="1"/>
</dbReference>
<dbReference type="InterPro" id="IPR016166">
    <property type="entry name" value="FAD-bd_PCMH"/>
</dbReference>
<dbReference type="RefSeq" id="WP_386099501.1">
    <property type="nucleotide sequence ID" value="NZ_JBHUOZ010000003.1"/>
</dbReference>
<dbReference type="InterPro" id="IPR004113">
    <property type="entry name" value="FAD-bd_oxidored_4_C"/>
</dbReference>
<dbReference type="PANTHER" id="PTHR11748">
    <property type="entry name" value="D-LACTATE DEHYDROGENASE"/>
    <property type="match status" value="1"/>
</dbReference>
<feature type="domain" description="FAD-binding PCMH-type" evidence="12">
    <location>
        <begin position="42"/>
        <end position="270"/>
    </location>
</feature>
<evidence type="ECO:0000256" key="5">
    <source>
        <dbReference type="ARBA" id="ARBA00022827"/>
    </source>
</evidence>
<dbReference type="InterPro" id="IPR009051">
    <property type="entry name" value="Helical_ferredxn"/>
</dbReference>
<dbReference type="Gene3D" id="3.30.70.2740">
    <property type="match status" value="1"/>
</dbReference>
<keyword evidence="5" id="KW-0274">FAD</keyword>
<evidence type="ECO:0000256" key="6">
    <source>
        <dbReference type="ARBA" id="ARBA00022946"/>
    </source>
</evidence>
<dbReference type="InterPro" id="IPR016164">
    <property type="entry name" value="FAD-linked_Oxase-like_C"/>
</dbReference>
<dbReference type="Proteomes" id="UP001597511">
    <property type="component" value="Unassembled WGS sequence"/>
</dbReference>
<gene>
    <name evidence="13" type="ORF">ACFS6H_13235</name>
</gene>
<comment type="caution">
    <text evidence="13">The sequence shown here is derived from an EMBL/GenBank/DDBJ whole genome shotgun (WGS) entry which is preliminary data.</text>
</comment>
<dbReference type="Pfam" id="PF01565">
    <property type="entry name" value="FAD_binding_4"/>
    <property type="match status" value="1"/>
</dbReference>
<evidence type="ECO:0000259" key="12">
    <source>
        <dbReference type="PROSITE" id="PS51387"/>
    </source>
</evidence>
<keyword evidence="8" id="KW-0408">Iron</keyword>
<keyword evidence="7" id="KW-0560">Oxidoreductase</keyword>
<dbReference type="InterPro" id="IPR016167">
    <property type="entry name" value="FAD-bd_PCMH_sub1"/>
</dbReference>
<comment type="cofactor">
    <cofactor evidence="1">
        <name>FAD</name>
        <dbReference type="ChEBI" id="CHEBI:57692"/>
    </cofactor>
</comment>
<sequence length="950" mass="104820">MITEKNLSHTEAGKMLESVLPKERIRSRLIDIVSYASDAGFYYLLPKAVVLPNSEAEIVALFRFSHQYNIPLTFRAAGTSLSGQAITDGILVDISQYWNAIKVEAAGDNVRVQPGVIGAIVNAHLKKYHKKIGPDPASINSAMIGGILSNNASGMCCGVTKNSYHTVKHIRFILPDGKRYSTESAEDYTRFAAECPAIYAKIRELKERIHKDPVAFELIRNKYKTKNTVGYSVNAFIDYGEPMDILAHLLIGAEGTLGFIAEAVMETVPDYPVKSTALFYFTNIFYACAAIVPLSIAGAEAVELMDRHALRSVEHMPGIPEIIQTLPDTAAALLVEFQGNSKEEVEQKILAYQKISADLALINEPVFTTDPVQQAFLWKIRKGMFPAVGAVRKSGTTVILEDIAVPVAHLGNAILDLQALFQKYAYDNAIIFGHAKDGNIHFVVTQAFDTQLEIERYDQFLREVVDLVVHQYQGALKAEHGTGRNMAPFVETEWGPVVYGIMKELKQVIDPRNLLNPGVIINEDATAHIQNLKDLPTVEEEVDKCIECGFCEHKCPSRNITLTPRRRIVVRRELAKLKERGSRKEHTELLKQYQYDGLDTCAVDGLCATACPVDINTGSLVKRLRKENHSALANNIAVMVANNFKGVTVGVKIGLQAGGLVNKVFGKNAMYNVTGAVKKLVPAFPLWSNQLKAAPALKKYKPSQDKEAAVVYFPTCINRVMGDTTGKSKSIIDTFFSVSAKAGVEVMVPDDIKGSCCGQIFSSKGFSKAYSITANETIEKLWKWTNQGELPVVLDVTSCTHTLQQSYPVLTPDNKDKFDRLRILDSVDYIYSFIVPAIRVKAKKDSIVLHPVCSLQKMGLSDVFVRIANAFANEVKVPLHAGCCGMAGDRGFLFPELTRSAVADEIAEVERTTYDGYYSSGKTCEMALSDAVNKNYESILFLVDECTDFS</sequence>
<keyword evidence="14" id="KW-1185">Reference proteome</keyword>
<dbReference type="EMBL" id="JBHUOZ010000003">
    <property type="protein sequence ID" value="MFD2920681.1"/>
    <property type="molecule type" value="Genomic_DNA"/>
</dbReference>
<dbReference type="InterPro" id="IPR017900">
    <property type="entry name" value="4Fe4S_Fe_S_CS"/>
</dbReference>
<dbReference type="InterPro" id="IPR016169">
    <property type="entry name" value="FAD-bd_PCMH_sub2"/>
</dbReference>
<name>A0ABW6A6Z2_9BACT</name>
<keyword evidence="3" id="KW-0285">Flavoprotein</keyword>
<dbReference type="EC" id="1.1.2.4" evidence="10"/>
<evidence type="ECO:0000256" key="3">
    <source>
        <dbReference type="ARBA" id="ARBA00022630"/>
    </source>
</evidence>
<proteinExistence type="inferred from homology"/>
<dbReference type="Gene3D" id="1.10.45.10">
    <property type="entry name" value="Vanillyl-alcohol Oxidase, Chain A, domain 4"/>
    <property type="match status" value="1"/>
</dbReference>
<dbReference type="Pfam" id="PF13183">
    <property type="entry name" value="Fer4_8"/>
    <property type="match status" value="1"/>
</dbReference>
<keyword evidence="6" id="KW-0809">Transit peptide</keyword>
<dbReference type="InterPro" id="IPR006094">
    <property type="entry name" value="Oxid_FAD_bind_N"/>
</dbReference>
<dbReference type="SUPFAM" id="SSF46548">
    <property type="entry name" value="alpha-helical ferredoxin"/>
    <property type="match status" value="1"/>
</dbReference>
<evidence type="ECO:0000256" key="2">
    <source>
        <dbReference type="ARBA" id="ARBA00008000"/>
    </source>
</evidence>
<accession>A0ABW6A6Z2</accession>
<dbReference type="SUPFAM" id="SSF56176">
    <property type="entry name" value="FAD-binding/transporter-associated domain-like"/>
    <property type="match status" value="1"/>
</dbReference>
<evidence type="ECO:0000256" key="7">
    <source>
        <dbReference type="ARBA" id="ARBA00023002"/>
    </source>
</evidence>
<dbReference type="InterPro" id="IPR017896">
    <property type="entry name" value="4Fe4S_Fe-S-bd"/>
</dbReference>
<evidence type="ECO:0000259" key="11">
    <source>
        <dbReference type="PROSITE" id="PS51379"/>
    </source>
</evidence>
<evidence type="ECO:0000256" key="9">
    <source>
        <dbReference type="ARBA" id="ARBA00023014"/>
    </source>
</evidence>
<comment type="similarity">
    <text evidence="2">Belongs to the FAD-binding oxidoreductase/transferase type 4 family.</text>
</comment>
<evidence type="ECO:0000313" key="13">
    <source>
        <dbReference type="EMBL" id="MFD2920681.1"/>
    </source>
</evidence>
<evidence type="ECO:0000256" key="4">
    <source>
        <dbReference type="ARBA" id="ARBA00022723"/>
    </source>
</evidence>
<evidence type="ECO:0000256" key="10">
    <source>
        <dbReference type="ARBA" id="ARBA00038897"/>
    </source>
</evidence>
<dbReference type="Pfam" id="PF02913">
    <property type="entry name" value="FAD-oxidase_C"/>
    <property type="match status" value="1"/>
</dbReference>
<dbReference type="Gene3D" id="3.30.70.2190">
    <property type="match status" value="1"/>
</dbReference>
<keyword evidence="4" id="KW-0479">Metal-binding</keyword>
<dbReference type="Pfam" id="PF02754">
    <property type="entry name" value="CCG"/>
    <property type="match status" value="1"/>
</dbReference>
<dbReference type="InterPro" id="IPR016171">
    <property type="entry name" value="Vanillyl_alc_oxidase_C-sub2"/>
</dbReference>
<dbReference type="InterPro" id="IPR036318">
    <property type="entry name" value="FAD-bd_PCMH-like_sf"/>
</dbReference>
<dbReference type="Gene3D" id="3.30.465.10">
    <property type="match status" value="1"/>
</dbReference>
<protein>
    <recommendedName>
        <fullName evidence="10">D-lactate dehydrogenase (cytochrome)</fullName>
        <ecNumber evidence="10">1.1.2.4</ecNumber>
    </recommendedName>
</protein>
<evidence type="ECO:0000313" key="14">
    <source>
        <dbReference type="Proteomes" id="UP001597511"/>
    </source>
</evidence>
<dbReference type="PANTHER" id="PTHR11748:SF111">
    <property type="entry name" value="D-LACTATE DEHYDROGENASE, MITOCHONDRIAL-RELATED"/>
    <property type="match status" value="1"/>
</dbReference>